<keyword evidence="1" id="KW-0732">Signal</keyword>
<evidence type="ECO:0000256" key="1">
    <source>
        <dbReference type="ARBA" id="ARBA00022729"/>
    </source>
</evidence>
<keyword evidence="2" id="KW-0378">Hydrolase</keyword>
<proteinExistence type="predicted"/>
<evidence type="ECO:0000313" key="4">
    <source>
        <dbReference type="Proteomes" id="UP000004322"/>
    </source>
</evidence>
<protein>
    <recommendedName>
        <fullName evidence="5">Peptidase S9 prolyl oligopeptidase catalytic domain-containing protein</fullName>
    </recommendedName>
</protein>
<dbReference type="PANTHER" id="PTHR43037">
    <property type="entry name" value="UNNAMED PRODUCT-RELATED"/>
    <property type="match status" value="1"/>
</dbReference>
<keyword evidence="4" id="KW-1185">Reference proteome</keyword>
<sequence length="300" mass="33952">MKKTLILLISIIGLSFAFIVIRNMTSQRENSASNAEVTSYQVSDNKTIYVYGKESLLEGNKKLPLVLFLNGTGRNPRQQALESGWVAKAREENIILIVPEYNDYATYSEVDYLVSVIEQAEQLFPVDTSRIYSLGFSNGGAISVALAARYPELLAGIAAYGWQVSLEEPKMGYQIPFQVTQGTNEATEYDNVGNPMVRSDTADSIRSLLLYNNMITNSTQVDYASTPYWGYEADEQFSQTVNHTTWTISNYFKDDYAYPFAQFILIEGADHRVHRSEADYSWDFLNHFMRQEDASLEESS</sequence>
<dbReference type="InterPro" id="IPR050955">
    <property type="entry name" value="Plant_Biomass_Hydrol_Est"/>
</dbReference>
<dbReference type="SUPFAM" id="SSF53474">
    <property type="entry name" value="alpha/beta-Hydrolases"/>
    <property type="match status" value="1"/>
</dbReference>
<dbReference type="Proteomes" id="UP000004322">
    <property type="component" value="Unassembled WGS sequence"/>
</dbReference>
<dbReference type="OrthoDB" id="9764953at2"/>
<dbReference type="InterPro" id="IPR029058">
    <property type="entry name" value="AB_hydrolase_fold"/>
</dbReference>
<comment type="caution">
    <text evidence="3">The sequence shown here is derived from an EMBL/GenBank/DDBJ whole genome shotgun (WGS) entry which is preliminary data.</text>
</comment>
<evidence type="ECO:0000256" key="2">
    <source>
        <dbReference type="ARBA" id="ARBA00022801"/>
    </source>
</evidence>
<accession>G5JPC0</accession>
<reference evidence="3" key="1">
    <citation type="submission" date="2011-07" db="EMBL/GenBank/DDBJ databases">
        <authorList>
            <person name="Stanhope M.J."/>
            <person name="Durkin A.S."/>
            <person name="Hostetler J."/>
            <person name="Kim M."/>
            <person name="Radune D."/>
            <person name="Singh I."/>
            <person name="Town C.D."/>
        </authorList>
    </citation>
    <scope>NUCLEOTIDE SEQUENCE [LARGE SCALE GENOMIC DNA]</scope>
    <source>
        <strain evidence="3">HS-6</strain>
    </source>
</reference>
<dbReference type="RefSeq" id="WP_004229847.1">
    <property type="nucleotide sequence ID" value="NZ_AEUV02000002.1"/>
</dbReference>
<dbReference type="EMBL" id="AEUV02000002">
    <property type="protein sequence ID" value="EHI75434.1"/>
    <property type="molecule type" value="Genomic_DNA"/>
</dbReference>
<dbReference type="eggNOG" id="COG3509">
    <property type="taxonomic scope" value="Bacteria"/>
</dbReference>
<evidence type="ECO:0000313" key="3">
    <source>
        <dbReference type="EMBL" id="EHI75434.1"/>
    </source>
</evidence>
<dbReference type="STRING" id="873449.STRCR_1572"/>
<gene>
    <name evidence="3" type="ORF">STRCR_1572</name>
</gene>
<dbReference type="GO" id="GO:0016787">
    <property type="term" value="F:hydrolase activity"/>
    <property type="evidence" value="ECO:0007669"/>
    <property type="project" value="UniProtKB-KW"/>
</dbReference>
<dbReference type="AlphaFoldDB" id="G5JPC0"/>
<dbReference type="Gene3D" id="3.40.50.1820">
    <property type="entry name" value="alpha/beta hydrolase"/>
    <property type="match status" value="1"/>
</dbReference>
<organism evidence="3 4">
    <name type="scientific">Streptococcus criceti HS-6</name>
    <dbReference type="NCBI Taxonomy" id="873449"/>
    <lineage>
        <taxon>Bacteria</taxon>
        <taxon>Bacillati</taxon>
        <taxon>Bacillota</taxon>
        <taxon>Bacilli</taxon>
        <taxon>Lactobacillales</taxon>
        <taxon>Streptococcaceae</taxon>
        <taxon>Streptococcus</taxon>
    </lineage>
</organism>
<name>G5JPC0_STRCG</name>
<evidence type="ECO:0008006" key="5">
    <source>
        <dbReference type="Google" id="ProtNLM"/>
    </source>
</evidence>
<dbReference type="PANTHER" id="PTHR43037:SF5">
    <property type="entry name" value="FERULOYL ESTERASE"/>
    <property type="match status" value="1"/>
</dbReference>